<evidence type="ECO:0000313" key="9">
    <source>
        <dbReference type="EMBL" id="CAE0499713.1"/>
    </source>
</evidence>
<evidence type="ECO:0000256" key="7">
    <source>
        <dbReference type="SAM" id="MobiDB-lite"/>
    </source>
</evidence>
<proteinExistence type="predicted"/>
<sequence>MVQTATTSTQNKSQDSAQGSQQQPHTEAPGQAHTGTSTSHAPPVPFPKDCKACKGAQHMLDTFKHMSLRNKQEQLNGSAKANAASQHPPRTALHQQQPQQGGGEQAASSPYGVYGLQCPPDTAELGRASWVFLHSMAAHYPEEPSRAQQTLMRNMIDAVAEFYPCSFCRAHFQSEVDPNPPDTSSNSSLSLWLCSMHNKASVLRGVKDVVIL</sequence>
<feature type="compositionally biased region" description="Polar residues" evidence="7">
    <location>
        <begin position="1"/>
        <end position="25"/>
    </location>
</feature>
<organism evidence="9">
    <name type="scientific">Dunaliella tertiolecta</name>
    <name type="common">Green alga</name>
    <dbReference type="NCBI Taxonomy" id="3047"/>
    <lineage>
        <taxon>Eukaryota</taxon>
        <taxon>Viridiplantae</taxon>
        <taxon>Chlorophyta</taxon>
        <taxon>core chlorophytes</taxon>
        <taxon>Chlorophyceae</taxon>
        <taxon>CS clade</taxon>
        <taxon>Chlamydomonadales</taxon>
        <taxon>Dunaliellaceae</taxon>
        <taxon>Dunaliella</taxon>
    </lineage>
</organism>
<dbReference type="GO" id="GO:0016971">
    <property type="term" value="F:flavin-dependent sulfhydryl oxidase activity"/>
    <property type="evidence" value="ECO:0007669"/>
    <property type="project" value="InterPro"/>
</dbReference>
<accession>A0A7S3VQ34</accession>
<dbReference type="GO" id="GO:0050660">
    <property type="term" value="F:flavin adenine dinucleotide binding"/>
    <property type="evidence" value="ECO:0007669"/>
    <property type="project" value="TreeGrafter"/>
</dbReference>
<dbReference type="SUPFAM" id="SSF69000">
    <property type="entry name" value="FAD-dependent thiol oxidase"/>
    <property type="match status" value="1"/>
</dbReference>
<dbReference type="InterPro" id="IPR039799">
    <property type="entry name" value="ALR/ERV"/>
</dbReference>
<keyword evidence="3 6" id="KW-0274">FAD</keyword>
<keyword evidence="2 6" id="KW-0285">Flavoprotein</keyword>
<gene>
    <name evidence="9" type="ORF">DTER00134_LOCUS14786</name>
</gene>
<feature type="compositionally biased region" description="Polar residues" evidence="7">
    <location>
        <begin position="74"/>
        <end position="85"/>
    </location>
</feature>
<dbReference type="EMBL" id="HBIP01024609">
    <property type="protein sequence ID" value="CAE0499713.1"/>
    <property type="molecule type" value="Transcribed_RNA"/>
</dbReference>
<dbReference type="AlphaFoldDB" id="A0A7S3VQ34"/>
<feature type="domain" description="ERV/ALR sulfhydryl oxidase" evidence="8">
    <location>
        <begin position="118"/>
        <end position="212"/>
    </location>
</feature>
<comment type="catalytic activity">
    <reaction evidence="6">
        <text>2 R'C(R)SH + O2 = R'C(R)S-S(R)CR' + H2O2</text>
        <dbReference type="Rhea" id="RHEA:17357"/>
        <dbReference type="ChEBI" id="CHEBI:15379"/>
        <dbReference type="ChEBI" id="CHEBI:16240"/>
        <dbReference type="ChEBI" id="CHEBI:16520"/>
        <dbReference type="ChEBI" id="CHEBI:17412"/>
        <dbReference type="EC" id="1.8.3.2"/>
    </reaction>
</comment>
<dbReference type="EC" id="1.8.3.2" evidence="6"/>
<dbReference type="GO" id="GO:0005739">
    <property type="term" value="C:mitochondrion"/>
    <property type="evidence" value="ECO:0007669"/>
    <property type="project" value="TreeGrafter"/>
</dbReference>
<dbReference type="PANTHER" id="PTHR12645:SF0">
    <property type="entry name" value="FAD-LINKED SULFHYDRYL OXIDASE ALR"/>
    <property type="match status" value="1"/>
</dbReference>
<feature type="region of interest" description="Disordered" evidence="7">
    <location>
        <begin position="74"/>
        <end position="108"/>
    </location>
</feature>
<keyword evidence="5" id="KW-1015">Disulfide bond</keyword>
<evidence type="ECO:0000256" key="4">
    <source>
        <dbReference type="ARBA" id="ARBA00023002"/>
    </source>
</evidence>
<protein>
    <recommendedName>
        <fullName evidence="6">Sulfhydryl oxidase</fullName>
        <ecNumber evidence="6">1.8.3.2</ecNumber>
    </recommendedName>
</protein>
<feature type="region of interest" description="Disordered" evidence="7">
    <location>
        <begin position="1"/>
        <end position="46"/>
    </location>
</feature>
<evidence type="ECO:0000256" key="5">
    <source>
        <dbReference type="ARBA" id="ARBA00023157"/>
    </source>
</evidence>
<evidence type="ECO:0000256" key="6">
    <source>
        <dbReference type="RuleBase" id="RU371123"/>
    </source>
</evidence>
<comment type="cofactor">
    <cofactor evidence="1 6">
        <name>FAD</name>
        <dbReference type="ChEBI" id="CHEBI:57692"/>
    </cofactor>
</comment>
<evidence type="ECO:0000256" key="3">
    <source>
        <dbReference type="ARBA" id="ARBA00022827"/>
    </source>
</evidence>
<name>A0A7S3VQ34_DUNTE</name>
<dbReference type="PROSITE" id="PS51324">
    <property type="entry name" value="ERV_ALR"/>
    <property type="match status" value="1"/>
</dbReference>
<evidence type="ECO:0000256" key="2">
    <source>
        <dbReference type="ARBA" id="ARBA00022630"/>
    </source>
</evidence>
<dbReference type="PANTHER" id="PTHR12645">
    <property type="entry name" value="ALR/ERV"/>
    <property type="match status" value="1"/>
</dbReference>
<keyword evidence="4 6" id="KW-0560">Oxidoreductase</keyword>
<dbReference type="Pfam" id="PF04777">
    <property type="entry name" value="Evr1_Alr"/>
    <property type="match status" value="1"/>
</dbReference>
<dbReference type="InterPro" id="IPR036774">
    <property type="entry name" value="ERV/ALR_sulphydryl_oxid_sf"/>
</dbReference>
<reference evidence="9" key="1">
    <citation type="submission" date="2021-01" db="EMBL/GenBank/DDBJ databases">
        <authorList>
            <person name="Corre E."/>
            <person name="Pelletier E."/>
            <person name="Niang G."/>
            <person name="Scheremetjew M."/>
            <person name="Finn R."/>
            <person name="Kale V."/>
            <person name="Holt S."/>
            <person name="Cochrane G."/>
            <person name="Meng A."/>
            <person name="Brown T."/>
            <person name="Cohen L."/>
        </authorList>
    </citation>
    <scope>NUCLEOTIDE SEQUENCE</scope>
    <source>
        <strain evidence="9">CCMP1320</strain>
    </source>
</reference>
<dbReference type="InterPro" id="IPR017905">
    <property type="entry name" value="ERV/ALR_sulphydryl_oxidase"/>
</dbReference>
<dbReference type="Gene3D" id="1.20.120.310">
    <property type="entry name" value="ERV/ALR sulfhydryl oxidase domain"/>
    <property type="match status" value="1"/>
</dbReference>
<evidence type="ECO:0000256" key="1">
    <source>
        <dbReference type="ARBA" id="ARBA00001974"/>
    </source>
</evidence>
<evidence type="ECO:0000259" key="8">
    <source>
        <dbReference type="PROSITE" id="PS51324"/>
    </source>
</evidence>